<dbReference type="InterPro" id="IPR014710">
    <property type="entry name" value="RmlC-like_jellyroll"/>
</dbReference>
<evidence type="ECO:0000256" key="2">
    <source>
        <dbReference type="ARBA" id="ARBA00007456"/>
    </source>
</evidence>
<evidence type="ECO:0000256" key="9">
    <source>
        <dbReference type="RuleBase" id="RU366015"/>
    </source>
</evidence>
<feature type="binding site" evidence="7">
    <location>
        <position position="63"/>
    </location>
    <ligand>
        <name>oxalate</name>
        <dbReference type="ChEBI" id="CHEBI:30623"/>
    </ligand>
</feature>
<evidence type="ECO:0000259" key="10">
    <source>
        <dbReference type="SMART" id="SM00835"/>
    </source>
</evidence>
<accession>A0AAN8UHM2</accession>
<comment type="similarity">
    <text evidence="2 9">Belongs to the germin family.</text>
</comment>
<evidence type="ECO:0000313" key="11">
    <source>
        <dbReference type="EMBL" id="KAK6916958.1"/>
    </source>
</evidence>
<feature type="chain" id="PRO_5042667029" description="Germin-like protein" evidence="9">
    <location>
        <begin position="22"/>
        <end position="164"/>
    </location>
</feature>
<feature type="binding site" evidence="8">
    <location>
        <position position="102"/>
    </location>
    <ligand>
        <name>Mn(2+)</name>
        <dbReference type="ChEBI" id="CHEBI:29035"/>
    </ligand>
</feature>
<sequence>MANTLAFLVLFAVAGISATIAYDPDALQDICVADLNSDSRAKHTGRITGAHRLQAWRAPRGTEMIFVLDGELDVGFITAADVLIAKTIKKGEIFVFPRGLIHFQKNNGEKPASVIAAFNSQLPGAQVVAVSLFASTPPVTDDVLTIAFQIDTQEVETIEAGLKG</sequence>
<keyword evidence="5 7" id="KW-0479">Metal-binding</keyword>
<dbReference type="PRINTS" id="PR00325">
    <property type="entry name" value="GERMIN"/>
</dbReference>
<evidence type="ECO:0000256" key="7">
    <source>
        <dbReference type="PIRSR" id="PIRSR601929-1"/>
    </source>
</evidence>
<dbReference type="PANTHER" id="PTHR31238">
    <property type="entry name" value="GERMIN-LIKE PROTEIN SUBFAMILY 3 MEMBER 3"/>
    <property type="match status" value="1"/>
</dbReference>
<evidence type="ECO:0000256" key="3">
    <source>
        <dbReference type="ARBA" id="ARBA00022523"/>
    </source>
</evidence>
<dbReference type="Gene3D" id="2.60.120.10">
    <property type="entry name" value="Jelly Rolls"/>
    <property type="match status" value="1"/>
</dbReference>
<dbReference type="SMART" id="SM00835">
    <property type="entry name" value="Cupin_1"/>
    <property type="match status" value="1"/>
</dbReference>
<keyword evidence="12" id="KW-1185">Reference proteome</keyword>
<feature type="signal peptide" evidence="9">
    <location>
        <begin position="1"/>
        <end position="21"/>
    </location>
</feature>
<comment type="subcellular location">
    <subcellularLocation>
        <location evidence="1 9">Secreted</location>
        <location evidence="1 9">Extracellular space</location>
        <location evidence="1 9">Apoplast</location>
    </subcellularLocation>
</comment>
<dbReference type="InterPro" id="IPR011051">
    <property type="entry name" value="RmlC_Cupin_sf"/>
</dbReference>
<keyword evidence="9" id="KW-0732">Signal</keyword>
<dbReference type="Proteomes" id="UP001370490">
    <property type="component" value="Unassembled WGS sequence"/>
</dbReference>
<dbReference type="EMBL" id="JBAMMX010000023">
    <property type="protein sequence ID" value="KAK6916958.1"/>
    <property type="molecule type" value="Genomic_DNA"/>
</dbReference>
<keyword evidence="4 9" id="KW-0964">Secreted</keyword>
<proteinExistence type="inferred from homology"/>
<feature type="domain" description="Cupin type-1" evidence="10">
    <location>
        <begin position="11"/>
        <end position="156"/>
    </location>
</feature>
<protein>
    <recommendedName>
        <fullName evidence="9">Germin-like protein</fullName>
    </recommendedName>
</protein>
<gene>
    <name evidence="11" type="ORF">RJ641_017709</name>
</gene>
<evidence type="ECO:0000256" key="1">
    <source>
        <dbReference type="ARBA" id="ARBA00004271"/>
    </source>
</evidence>
<evidence type="ECO:0000256" key="4">
    <source>
        <dbReference type="ARBA" id="ARBA00022525"/>
    </source>
</evidence>
<evidence type="ECO:0000256" key="8">
    <source>
        <dbReference type="PIRSR" id="PIRSR601929-2"/>
    </source>
</evidence>
<comment type="caution">
    <text evidence="11">The sequence shown here is derived from an EMBL/GenBank/DDBJ whole genome shotgun (WGS) entry which is preliminary data.</text>
</comment>
<organism evidence="11 12">
    <name type="scientific">Dillenia turbinata</name>
    <dbReference type="NCBI Taxonomy" id="194707"/>
    <lineage>
        <taxon>Eukaryota</taxon>
        <taxon>Viridiplantae</taxon>
        <taxon>Streptophyta</taxon>
        <taxon>Embryophyta</taxon>
        <taxon>Tracheophyta</taxon>
        <taxon>Spermatophyta</taxon>
        <taxon>Magnoliopsida</taxon>
        <taxon>eudicotyledons</taxon>
        <taxon>Gunneridae</taxon>
        <taxon>Pentapetalae</taxon>
        <taxon>Dilleniales</taxon>
        <taxon>Dilleniaceae</taxon>
        <taxon>Dillenia</taxon>
    </lineage>
</organism>
<dbReference type="AlphaFoldDB" id="A0AAN8UHM2"/>
<evidence type="ECO:0000313" key="12">
    <source>
        <dbReference type="Proteomes" id="UP001370490"/>
    </source>
</evidence>
<dbReference type="InterPro" id="IPR001929">
    <property type="entry name" value="Germin"/>
</dbReference>
<name>A0AAN8UHM2_9MAGN</name>
<dbReference type="GO" id="GO:0048046">
    <property type="term" value="C:apoplast"/>
    <property type="evidence" value="ECO:0007669"/>
    <property type="project" value="UniProtKB-SubCell"/>
</dbReference>
<dbReference type="InterPro" id="IPR006045">
    <property type="entry name" value="Cupin_1"/>
</dbReference>
<keyword evidence="3 9" id="KW-0052">Apoplast</keyword>
<reference evidence="11 12" key="1">
    <citation type="submission" date="2023-12" db="EMBL/GenBank/DDBJ databases">
        <title>A high-quality genome assembly for Dillenia turbinata (Dilleniales).</title>
        <authorList>
            <person name="Chanderbali A."/>
        </authorList>
    </citation>
    <scope>NUCLEOTIDE SEQUENCE [LARGE SCALE GENOMIC DNA]</scope>
    <source>
        <strain evidence="11">LSX21</strain>
        <tissue evidence="11">Leaf</tissue>
    </source>
</reference>
<feature type="binding site" evidence="8">
    <location>
        <position position="63"/>
    </location>
    <ligand>
        <name>Mn(2+)</name>
        <dbReference type="ChEBI" id="CHEBI:29035"/>
    </ligand>
</feature>
<evidence type="ECO:0000256" key="6">
    <source>
        <dbReference type="ARBA" id="ARBA00023211"/>
    </source>
</evidence>
<dbReference type="Pfam" id="PF00190">
    <property type="entry name" value="Cupin_1"/>
    <property type="match status" value="1"/>
</dbReference>
<evidence type="ECO:0000256" key="5">
    <source>
        <dbReference type="ARBA" id="ARBA00022723"/>
    </source>
</evidence>
<dbReference type="GO" id="GO:0030145">
    <property type="term" value="F:manganese ion binding"/>
    <property type="evidence" value="ECO:0007669"/>
    <property type="project" value="UniProtKB-UniRule"/>
</dbReference>
<dbReference type="CDD" id="cd02241">
    <property type="entry name" value="cupin_OxOx"/>
    <property type="match status" value="1"/>
</dbReference>
<keyword evidence="6 7" id="KW-0464">Manganese</keyword>
<dbReference type="SUPFAM" id="SSF51182">
    <property type="entry name" value="RmlC-like cupins"/>
    <property type="match status" value="1"/>
</dbReference>